<reference evidence="2 3" key="1">
    <citation type="submission" date="2019-04" db="EMBL/GenBank/DDBJ databases">
        <title>Cohnella sp. nov., isolated from soil.</title>
        <authorList>
            <person name="Kim W."/>
        </authorList>
    </citation>
    <scope>NUCLEOTIDE SEQUENCE [LARGE SCALE GENOMIC DNA]</scope>
    <source>
        <strain evidence="2 3">CAU 1483</strain>
    </source>
</reference>
<dbReference type="InterPro" id="IPR000182">
    <property type="entry name" value="GNAT_dom"/>
</dbReference>
<dbReference type="AlphaFoldDB" id="A0A4U0F8S1"/>
<evidence type="ECO:0000259" key="1">
    <source>
        <dbReference type="PROSITE" id="PS51186"/>
    </source>
</evidence>
<proteinExistence type="predicted"/>
<sequence length="295" mass="33996">MPDVKAYFENVVETESAFTLHICLDYFNRRLRVDDYRGDVDAICKRAADIASSHAFTKIFVKSREEDWPDFLSRGYMLEGIYKAYFNGRDAFCMALYFDLNRRTSDYWMEEDDILRQVLEMPPKPEQSTALPQNFTLRAAALEDAERLAVLYRHVFPRYPTPMDDAAYIEKVIGDGTIFYVSEHENSLVSAASAEINRVYRNAEITDCATLAEFRRHGMMRLLIRALEDDLRSRGIHCAYSLSRALSFGMNASLFQLGYRYCGRLTKNCDIYDKFEDMNLWVKVLPGSVPSTDGG</sequence>
<dbReference type="SUPFAM" id="SSF55729">
    <property type="entry name" value="Acyl-CoA N-acyltransferases (Nat)"/>
    <property type="match status" value="1"/>
</dbReference>
<dbReference type="Proteomes" id="UP000309673">
    <property type="component" value="Unassembled WGS sequence"/>
</dbReference>
<dbReference type="InterPro" id="IPR022525">
    <property type="entry name" value="GNAT_AblB"/>
</dbReference>
<dbReference type="Pfam" id="PF00583">
    <property type="entry name" value="Acetyltransf_1"/>
    <property type="match status" value="1"/>
</dbReference>
<keyword evidence="2" id="KW-0808">Transferase</keyword>
<evidence type="ECO:0000313" key="3">
    <source>
        <dbReference type="Proteomes" id="UP000309673"/>
    </source>
</evidence>
<dbReference type="OrthoDB" id="9790652at2"/>
<dbReference type="NCBIfam" id="TIGR03827">
    <property type="entry name" value="GNAT_ablB"/>
    <property type="match status" value="1"/>
</dbReference>
<organism evidence="2 3">
    <name type="scientific">Cohnella pontilimi</name>
    <dbReference type="NCBI Taxonomy" id="2564100"/>
    <lineage>
        <taxon>Bacteria</taxon>
        <taxon>Bacillati</taxon>
        <taxon>Bacillota</taxon>
        <taxon>Bacilli</taxon>
        <taxon>Bacillales</taxon>
        <taxon>Paenibacillaceae</taxon>
        <taxon>Cohnella</taxon>
    </lineage>
</organism>
<dbReference type="GO" id="GO:0008080">
    <property type="term" value="F:N-acetyltransferase activity"/>
    <property type="evidence" value="ECO:0007669"/>
    <property type="project" value="InterPro"/>
</dbReference>
<name>A0A4U0F8S1_9BACL</name>
<dbReference type="Gene3D" id="3.40.630.30">
    <property type="match status" value="1"/>
</dbReference>
<dbReference type="RefSeq" id="WP_136778705.1">
    <property type="nucleotide sequence ID" value="NZ_SUPK01000007.1"/>
</dbReference>
<keyword evidence="3" id="KW-1185">Reference proteome</keyword>
<comment type="caution">
    <text evidence="2">The sequence shown here is derived from an EMBL/GenBank/DDBJ whole genome shotgun (WGS) entry which is preliminary data.</text>
</comment>
<dbReference type="EMBL" id="SUPK01000007">
    <property type="protein sequence ID" value="TJY41077.1"/>
    <property type="molecule type" value="Genomic_DNA"/>
</dbReference>
<dbReference type="CDD" id="cd04301">
    <property type="entry name" value="NAT_SF"/>
    <property type="match status" value="1"/>
</dbReference>
<dbReference type="PROSITE" id="PS51186">
    <property type="entry name" value="GNAT"/>
    <property type="match status" value="1"/>
</dbReference>
<protein>
    <submittedName>
        <fullName evidence="2">Putative beta-lysine N-acetyltransferase</fullName>
    </submittedName>
</protein>
<evidence type="ECO:0000313" key="2">
    <source>
        <dbReference type="EMBL" id="TJY41077.1"/>
    </source>
</evidence>
<feature type="domain" description="N-acetyltransferase" evidence="1">
    <location>
        <begin position="135"/>
        <end position="286"/>
    </location>
</feature>
<gene>
    <name evidence="2" type="primary">ablB</name>
    <name evidence="2" type="ORF">E5161_15345</name>
</gene>
<dbReference type="InterPro" id="IPR016181">
    <property type="entry name" value="Acyl_CoA_acyltransferase"/>
</dbReference>
<accession>A0A4U0F8S1</accession>